<dbReference type="Proteomes" id="UP000067399">
    <property type="component" value="Chromosome"/>
</dbReference>
<protein>
    <recommendedName>
        <fullName evidence="1">HTH cro/C1-type domain-containing protein</fullName>
    </recommendedName>
</protein>
<dbReference type="PROSITE" id="PS50943">
    <property type="entry name" value="HTH_CROC1"/>
    <property type="match status" value="1"/>
</dbReference>
<dbReference type="Pfam" id="PF06114">
    <property type="entry name" value="Peptidase_M78"/>
    <property type="match status" value="1"/>
</dbReference>
<dbReference type="KEGG" id="ebh:BSEPE_0857"/>
<dbReference type="Gene3D" id="1.10.10.2910">
    <property type="match status" value="1"/>
</dbReference>
<evidence type="ECO:0000259" key="1">
    <source>
        <dbReference type="PROSITE" id="PS50943"/>
    </source>
</evidence>
<evidence type="ECO:0000313" key="2">
    <source>
        <dbReference type="EMBL" id="BAS67849.1"/>
    </source>
</evidence>
<proteinExistence type="predicted"/>
<reference evidence="2 3" key="2">
    <citation type="journal article" date="2016" name="ISME J.">
        <title>Heterogeneous composition of key metabolic gene clusters in a vent mussel symbiont population.</title>
        <authorList>
            <person name="Ikuta T."/>
            <person name="Takaki Y."/>
            <person name="Nagai Y."/>
            <person name="Shimamura S."/>
            <person name="Tsuda M."/>
            <person name="Kawagucci S."/>
            <person name="Aoki Y."/>
            <person name="Inoue K."/>
            <person name="Teruya M."/>
            <person name="Satou K."/>
            <person name="Teruya K."/>
            <person name="Shimoji M."/>
            <person name="Tamotsu H."/>
            <person name="Hirano T."/>
            <person name="Maruyama T."/>
            <person name="Yoshida T."/>
        </authorList>
    </citation>
    <scope>NUCLEOTIDE SEQUENCE [LARGE SCALE GENOMIC DNA]</scope>
    <source>
        <strain evidence="2 3">Myojin Knoll</strain>
    </source>
</reference>
<dbReference type="RefSeq" id="WP_066044491.1">
    <property type="nucleotide sequence ID" value="NZ_AP013042.1"/>
</dbReference>
<keyword evidence="3" id="KW-1185">Reference proteome</keyword>
<reference evidence="2 3" key="1">
    <citation type="journal article" date="2000" name="Mar. Ecol. Prog. Ser.">
        <title>Phylogenetic characterization of endosymbionts in three hydrothermal vent mussels: influence on host distributions.</title>
        <authorList>
            <person name="Fujiwara Y."/>
            <person name="Takai K."/>
            <person name="Uematsu K."/>
            <person name="Tsuchida S."/>
            <person name="Hunt J.C."/>
            <person name="Hashimoto J."/>
        </authorList>
    </citation>
    <scope>NUCLEOTIDE SEQUENCE [LARGE SCALE GENOMIC DNA]</scope>
    <source>
        <strain evidence="2 3">Myojin Knoll</strain>
    </source>
</reference>
<accession>A0A0P0US02</accession>
<dbReference type="InterPro" id="IPR052345">
    <property type="entry name" value="Rad_response_metalloprotease"/>
</dbReference>
<organism evidence="2 3">
    <name type="scientific">endosymbiont of Bathymodiolus septemdierum str. Myojin knoll</name>
    <dbReference type="NCBI Taxonomy" id="1303921"/>
    <lineage>
        <taxon>Bacteria</taxon>
        <taxon>Pseudomonadati</taxon>
        <taxon>Pseudomonadota</taxon>
        <taxon>Gammaproteobacteria</taxon>
        <taxon>sulfur-oxidizing symbionts</taxon>
    </lineage>
</organism>
<name>A0A0P0US02_9GAMM</name>
<dbReference type="InterPro" id="IPR001387">
    <property type="entry name" value="Cro/C1-type_HTH"/>
</dbReference>
<gene>
    <name evidence="2" type="ORF">BSEPE_0857</name>
</gene>
<dbReference type="InterPro" id="IPR010359">
    <property type="entry name" value="IrrE_HExxH"/>
</dbReference>
<dbReference type="STRING" id="1303921.BSEPE_0857"/>
<dbReference type="AlphaFoldDB" id="A0A0P0US02"/>
<feature type="domain" description="HTH cro/C1-type" evidence="1">
    <location>
        <begin position="146"/>
        <end position="166"/>
    </location>
</feature>
<sequence length="279" mass="32032">MIKLDLIEFADYIRPKEIVDEILKQNPNIKIPIPLSEIAKNIGIVDIDYRPLGNLEGALVANEYKTEGVILINNSKEAGTKERQRFTLGHEIGHFMIPRHGHKMSCSISDMSTTNKDEKIEIEANDFASKILMPDQLFCKGSLFDNPSIENIKKLAVIYGVSFAACSNKYITNHHEPLAMVFYKNKKFRYFKKSKDFPFYFSFECKKGTQLPLDSLANNLNDFSDENISLDYTDASVWISKTNGFLLPDEIIEEVYIQKNGYSVVLLKFEEEIEEIENY</sequence>
<dbReference type="PANTHER" id="PTHR43236">
    <property type="entry name" value="ANTITOXIN HIGA1"/>
    <property type="match status" value="1"/>
</dbReference>
<dbReference type="EMBL" id="AP013042">
    <property type="protein sequence ID" value="BAS67849.1"/>
    <property type="molecule type" value="Genomic_DNA"/>
</dbReference>
<dbReference type="PANTHER" id="PTHR43236:SF2">
    <property type="entry name" value="BLL0069 PROTEIN"/>
    <property type="match status" value="1"/>
</dbReference>
<evidence type="ECO:0000313" key="3">
    <source>
        <dbReference type="Proteomes" id="UP000067399"/>
    </source>
</evidence>